<dbReference type="InterPro" id="IPR000572">
    <property type="entry name" value="OxRdtase_Mopterin-bd_dom"/>
</dbReference>
<evidence type="ECO:0000313" key="2">
    <source>
        <dbReference type="EMBL" id="WXB14081.1"/>
    </source>
</evidence>
<sequence>MLDRRTFMRVLAAGTGICALGGATYVLADEKARREAAALKRPDGRSRLPPNQYLLQRLRAMGGSEGDPSAKGFSLKVHGEVEQPFTIDFAGLLEMPQVEQVCDVHCVTKWTVLDSHWTGVRVADLAARAKVKKSARHVIFEAAHGYTSNVLLREALAPNVLIAHRYEGSPLARPHGAPVRALVPDLYFWKSAKWITGIYFSPVDRPGYWEVRGYNNHADPWKEERYG</sequence>
<dbReference type="Pfam" id="PF00174">
    <property type="entry name" value="Oxidored_molyb"/>
    <property type="match status" value="1"/>
</dbReference>
<dbReference type="Proteomes" id="UP001370348">
    <property type="component" value="Chromosome"/>
</dbReference>
<dbReference type="Gene3D" id="3.90.420.10">
    <property type="entry name" value="Oxidoreductase, molybdopterin-binding domain"/>
    <property type="match status" value="1"/>
</dbReference>
<dbReference type="SUPFAM" id="SSF56524">
    <property type="entry name" value="Oxidoreductase molybdopterin-binding domain"/>
    <property type="match status" value="1"/>
</dbReference>
<name>A0ABZ2LY82_9BACT</name>
<reference evidence="2 3" key="1">
    <citation type="submission" date="2021-12" db="EMBL/GenBank/DDBJ databases">
        <title>Discovery of the Pendulisporaceae a myxobacterial family with distinct sporulation behavior and unique specialized metabolism.</title>
        <authorList>
            <person name="Garcia R."/>
            <person name="Popoff A."/>
            <person name="Bader C.D."/>
            <person name="Loehr J."/>
            <person name="Walesch S."/>
            <person name="Walt C."/>
            <person name="Boldt J."/>
            <person name="Bunk B."/>
            <person name="Haeckl F.J.F.P.J."/>
            <person name="Gunesch A.P."/>
            <person name="Birkelbach J."/>
            <person name="Nuebel U."/>
            <person name="Pietschmann T."/>
            <person name="Bach T."/>
            <person name="Mueller R."/>
        </authorList>
    </citation>
    <scope>NUCLEOTIDE SEQUENCE [LARGE SCALE GENOMIC DNA]</scope>
    <source>
        <strain evidence="2 3">MSr11954</strain>
    </source>
</reference>
<dbReference type="PANTHER" id="PTHR43032:SF4">
    <property type="entry name" value="OXIDOREDUCTASE MOLYBDOPTERIN-BINDING DOMAIN-CONTAINING PROTEIN"/>
    <property type="match status" value="1"/>
</dbReference>
<protein>
    <submittedName>
        <fullName evidence="2">Molybdopterin-dependent oxidoreductase</fullName>
    </submittedName>
</protein>
<dbReference type="InterPro" id="IPR036374">
    <property type="entry name" value="OxRdtase_Mopterin-bd_sf"/>
</dbReference>
<proteinExistence type="predicted"/>
<dbReference type="PANTHER" id="PTHR43032">
    <property type="entry name" value="PROTEIN-METHIONINE-SULFOXIDE REDUCTASE"/>
    <property type="match status" value="1"/>
</dbReference>
<keyword evidence="3" id="KW-1185">Reference proteome</keyword>
<gene>
    <name evidence="2" type="ORF">LZC94_40410</name>
</gene>
<dbReference type="EMBL" id="CP089984">
    <property type="protein sequence ID" value="WXB14081.1"/>
    <property type="molecule type" value="Genomic_DNA"/>
</dbReference>
<organism evidence="2 3">
    <name type="scientific">Pendulispora albinea</name>
    <dbReference type="NCBI Taxonomy" id="2741071"/>
    <lineage>
        <taxon>Bacteria</taxon>
        <taxon>Pseudomonadati</taxon>
        <taxon>Myxococcota</taxon>
        <taxon>Myxococcia</taxon>
        <taxon>Myxococcales</taxon>
        <taxon>Sorangiineae</taxon>
        <taxon>Pendulisporaceae</taxon>
        <taxon>Pendulispora</taxon>
    </lineage>
</organism>
<dbReference type="PROSITE" id="PS51318">
    <property type="entry name" value="TAT"/>
    <property type="match status" value="1"/>
</dbReference>
<accession>A0ABZ2LY82</accession>
<feature type="domain" description="Oxidoreductase molybdopterin-binding" evidence="1">
    <location>
        <begin position="70"/>
        <end position="209"/>
    </location>
</feature>
<evidence type="ECO:0000313" key="3">
    <source>
        <dbReference type="Proteomes" id="UP001370348"/>
    </source>
</evidence>
<evidence type="ECO:0000259" key="1">
    <source>
        <dbReference type="Pfam" id="PF00174"/>
    </source>
</evidence>
<dbReference type="InterPro" id="IPR006311">
    <property type="entry name" value="TAT_signal"/>
</dbReference>
<dbReference type="RefSeq" id="WP_394823699.1">
    <property type="nucleotide sequence ID" value="NZ_CP089984.1"/>
</dbReference>